<organism evidence="2 3">
    <name type="scientific">Melipona bicolor</name>
    <dbReference type="NCBI Taxonomy" id="60889"/>
    <lineage>
        <taxon>Eukaryota</taxon>
        <taxon>Metazoa</taxon>
        <taxon>Ecdysozoa</taxon>
        <taxon>Arthropoda</taxon>
        <taxon>Hexapoda</taxon>
        <taxon>Insecta</taxon>
        <taxon>Pterygota</taxon>
        <taxon>Neoptera</taxon>
        <taxon>Endopterygota</taxon>
        <taxon>Hymenoptera</taxon>
        <taxon>Apocrita</taxon>
        <taxon>Aculeata</taxon>
        <taxon>Apoidea</taxon>
        <taxon>Anthophila</taxon>
        <taxon>Apidae</taxon>
        <taxon>Melipona</taxon>
    </lineage>
</organism>
<evidence type="ECO:0000313" key="2">
    <source>
        <dbReference type="EMBL" id="KAK1119005.1"/>
    </source>
</evidence>
<dbReference type="EMBL" id="JAHYIQ010000039">
    <property type="protein sequence ID" value="KAK1119005.1"/>
    <property type="molecule type" value="Genomic_DNA"/>
</dbReference>
<keyword evidence="3" id="KW-1185">Reference proteome</keyword>
<evidence type="ECO:0000313" key="3">
    <source>
        <dbReference type="Proteomes" id="UP001177670"/>
    </source>
</evidence>
<keyword evidence="1" id="KW-0472">Membrane</keyword>
<keyword evidence="1" id="KW-1133">Transmembrane helix</keyword>
<comment type="caution">
    <text evidence="2">The sequence shown here is derived from an EMBL/GenBank/DDBJ whole genome shotgun (WGS) entry which is preliminary data.</text>
</comment>
<feature type="transmembrane region" description="Helical" evidence="1">
    <location>
        <begin position="50"/>
        <end position="71"/>
    </location>
</feature>
<gene>
    <name evidence="2" type="ORF">K0M31_013779</name>
</gene>
<name>A0AA40FH80_9HYME</name>
<protein>
    <submittedName>
        <fullName evidence="2">Uncharacterized protein</fullName>
    </submittedName>
</protein>
<accession>A0AA40FH80</accession>
<dbReference type="AlphaFoldDB" id="A0AA40FH80"/>
<keyword evidence="1" id="KW-0812">Transmembrane</keyword>
<proteinExistence type="predicted"/>
<sequence length="104" mass="11346">MSSKKLLCYIAIGLLIMGVFMDGVEARRKILKGRKTITRHYYWGTAIPAWSIVVLIGISMLLAGGGLYALLQKFVVDNADTGESHASYQPALQTEASLDIKTSV</sequence>
<dbReference type="Proteomes" id="UP001177670">
    <property type="component" value="Unassembled WGS sequence"/>
</dbReference>
<reference evidence="2" key="1">
    <citation type="submission" date="2021-10" db="EMBL/GenBank/DDBJ databases">
        <title>Melipona bicolor Genome sequencing and assembly.</title>
        <authorList>
            <person name="Araujo N.S."/>
            <person name="Arias M.C."/>
        </authorList>
    </citation>
    <scope>NUCLEOTIDE SEQUENCE</scope>
    <source>
        <strain evidence="2">USP_2M_L1-L4_2017</strain>
        <tissue evidence="2">Whole body</tissue>
    </source>
</reference>
<evidence type="ECO:0000256" key="1">
    <source>
        <dbReference type="SAM" id="Phobius"/>
    </source>
</evidence>